<evidence type="ECO:0008006" key="11">
    <source>
        <dbReference type="Google" id="ProtNLM"/>
    </source>
</evidence>
<dbReference type="InterPro" id="IPR036390">
    <property type="entry name" value="WH_DNA-bd_sf"/>
</dbReference>
<dbReference type="InterPro" id="IPR043135">
    <property type="entry name" value="Fur_C"/>
</dbReference>
<evidence type="ECO:0000256" key="3">
    <source>
        <dbReference type="ARBA" id="ARBA00022833"/>
    </source>
</evidence>
<dbReference type="PANTHER" id="PTHR33202:SF7">
    <property type="entry name" value="FERRIC UPTAKE REGULATION PROTEIN"/>
    <property type="match status" value="1"/>
</dbReference>
<evidence type="ECO:0000256" key="7">
    <source>
        <dbReference type="PIRSR" id="PIRSR602481-1"/>
    </source>
</evidence>
<dbReference type="GO" id="GO:0008270">
    <property type="term" value="F:zinc ion binding"/>
    <property type="evidence" value="ECO:0007669"/>
    <property type="project" value="TreeGrafter"/>
</dbReference>
<dbReference type="GO" id="GO:0045892">
    <property type="term" value="P:negative regulation of DNA-templated transcription"/>
    <property type="evidence" value="ECO:0007669"/>
    <property type="project" value="TreeGrafter"/>
</dbReference>
<evidence type="ECO:0000256" key="4">
    <source>
        <dbReference type="ARBA" id="ARBA00023015"/>
    </source>
</evidence>
<organism evidence="9 10">
    <name type="scientific">Candidatus Adlerbacteria bacterium RIFOXYC1_FULL_48_26</name>
    <dbReference type="NCBI Taxonomy" id="1797247"/>
    <lineage>
        <taxon>Bacteria</taxon>
        <taxon>Candidatus Adleribacteriota</taxon>
    </lineage>
</organism>
<dbReference type="GO" id="GO:0003700">
    <property type="term" value="F:DNA-binding transcription factor activity"/>
    <property type="evidence" value="ECO:0007669"/>
    <property type="project" value="InterPro"/>
</dbReference>
<keyword evidence="3 7" id="KW-0862">Zinc</keyword>
<keyword evidence="2" id="KW-0678">Repressor</keyword>
<dbReference type="GO" id="GO:0000976">
    <property type="term" value="F:transcription cis-regulatory region binding"/>
    <property type="evidence" value="ECO:0007669"/>
    <property type="project" value="TreeGrafter"/>
</dbReference>
<evidence type="ECO:0000256" key="1">
    <source>
        <dbReference type="ARBA" id="ARBA00007957"/>
    </source>
</evidence>
<feature type="binding site" evidence="7">
    <location>
        <position position="94"/>
    </location>
    <ligand>
        <name>Zn(2+)</name>
        <dbReference type="ChEBI" id="CHEBI:29105"/>
    </ligand>
</feature>
<feature type="binding site" evidence="7">
    <location>
        <position position="133"/>
    </location>
    <ligand>
        <name>Zn(2+)</name>
        <dbReference type="ChEBI" id="CHEBI:29105"/>
    </ligand>
</feature>
<comment type="cofactor">
    <cofactor evidence="8">
        <name>Mn(2+)</name>
        <dbReference type="ChEBI" id="CHEBI:29035"/>
    </cofactor>
    <cofactor evidence="8">
        <name>Fe(2+)</name>
        <dbReference type="ChEBI" id="CHEBI:29033"/>
    </cofactor>
    <text evidence="8">Binds 1 Mn(2+) or Fe(2+) ion per subunit.</text>
</comment>
<dbReference type="InterPro" id="IPR036388">
    <property type="entry name" value="WH-like_DNA-bd_sf"/>
</dbReference>
<dbReference type="SUPFAM" id="SSF46785">
    <property type="entry name" value="Winged helix' DNA-binding domain"/>
    <property type="match status" value="1"/>
</dbReference>
<gene>
    <name evidence="9" type="ORF">A2419_00685</name>
</gene>
<proteinExistence type="inferred from homology"/>
<comment type="cofactor">
    <cofactor evidence="7">
        <name>Zn(2+)</name>
        <dbReference type="ChEBI" id="CHEBI:29105"/>
    </cofactor>
    <text evidence="7">Binds 1 zinc ion per subunit.</text>
</comment>
<comment type="similarity">
    <text evidence="1">Belongs to the Fur family.</text>
</comment>
<keyword evidence="7" id="KW-0479">Metal-binding</keyword>
<name>A0A1F4Y3K0_9BACT</name>
<comment type="caution">
    <text evidence="9">The sequence shown here is derived from an EMBL/GenBank/DDBJ whole genome shotgun (WGS) entry which is preliminary data.</text>
</comment>
<evidence type="ECO:0000256" key="2">
    <source>
        <dbReference type="ARBA" id="ARBA00022491"/>
    </source>
</evidence>
<evidence type="ECO:0000313" key="9">
    <source>
        <dbReference type="EMBL" id="OGC88356.1"/>
    </source>
</evidence>
<dbReference type="PANTHER" id="PTHR33202">
    <property type="entry name" value="ZINC UPTAKE REGULATION PROTEIN"/>
    <property type="match status" value="1"/>
</dbReference>
<feature type="binding site" evidence="8">
    <location>
        <position position="125"/>
    </location>
    <ligand>
        <name>Fe cation</name>
        <dbReference type="ChEBI" id="CHEBI:24875"/>
    </ligand>
</feature>
<dbReference type="Pfam" id="PF01475">
    <property type="entry name" value="FUR"/>
    <property type="match status" value="1"/>
</dbReference>
<keyword evidence="5" id="KW-0238">DNA-binding</keyword>
<feature type="binding site" evidence="7">
    <location>
        <position position="91"/>
    </location>
    <ligand>
        <name>Zn(2+)</name>
        <dbReference type="ChEBI" id="CHEBI:29105"/>
    </ligand>
</feature>
<dbReference type="Proteomes" id="UP000176568">
    <property type="component" value="Unassembled WGS sequence"/>
</dbReference>
<keyword evidence="4" id="KW-0805">Transcription regulation</keyword>
<feature type="binding site" evidence="8">
    <location>
        <position position="106"/>
    </location>
    <ligand>
        <name>Fe cation</name>
        <dbReference type="ChEBI" id="CHEBI:24875"/>
    </ligand>
</feature>
<accession>A0A1F4Y3K0</accession>
<dbReference type="AlphaFoldDB" id="A0A1F4Y3K0"/>
<reference evidence="9 10" key="1">
    <citation type="journal article" date="2016" name="Nat. Commun.">
        <title>Thousands of microbial genomes shed light on interconnected biogeochemical processes in an aquifer system.</title>
        <authorList>
            <person name="Anantharaman K."/>
            <person name="Brown C.T."/>
            <person name="Hug L.A."/>
            <person name="Sharon I."/>
            <person name="Castelle C.J."/>
            <person name="Probst A.J."/>
            <person name="Thomas B.C."/>
            <person name="Singh A."/>
            <person name="Wilkins M.J."/>
            <person name="Karaoz U."/>
            <person name="Brodie E.L."/>
            <person name="Williams K.H."/>
            <person name="Hubbard S.S."/>
            <person name="Banfield J.F."/>
        </authorList>
    </citation>
    <scope>NUCLEOTIDE SEQUENCE [LARGE SCALE GENOMIC DNA]</scope>
</reference>
<dbReference type="CDD" id="cd07153">
    <property type="entry name" value="Fur_like"/>
    <property type="match status" value="1"/>
</dbReference>
<evidence type="ECO:0000313" key="10">
    <source>
        <dbReference type="Proteomes" id="UP000176568"/>
    </source>
</evidence>
<dbReference type="GO" id="GO:1900376">
    <property type="term" value="P:regulation of secondary metabolite biosynthetic process"/>
    <property type="evidence" value="ECO:0007669"/>
    <property type="project" value="TreeGrafter"/>
</dbReference>
<feature type="binding site" evidence="7">
    <location>
        <position position="136"/>
    </location>
    <ligand>
        <name>Zn(2+)</name>
        <dbReference type="ChEBI" id="CHEBI:29105"/>
    </ligand>
</feature>
<dbReference type="STRING" id="1797247.A2419_00685"/>
<feature type="binding site" evidence="8">
    <location>
        <position position="85"/>
    </location>
    <ligand>
        <name>Fe cation</name>
        <dbReference type="ChEBI" id="CHEBI:24875"/>
    </ligand>
</feature>
<evidence type="ECO:0000256" key="8">
    <source>
        <dbReference type="PIRSR" id="PIRSR602481-2"/>
    </source>
</evidence>
<evidence type="ECO:0000256" key="6">
    <source>
        <dbReference type="ARBA" id="ARBA00023163"/>
    </source>
</evidence>
<dbReference type="Gene3D" id="1.10.10.10">
    <property type="entry name" value="Winged helix-like DNA-binding domain superfamily/Winged helix DNA-binding domain"/>
    <property type="match status" value="1"/>
</dbReference>
<dbReference type="InterPro" id="IPR002481">
    <property type="entry name" value="FUR"/>
</dbReference>
<keyword evidence="6" id="KW-0804">Transcription</keyword>
<protein>
    <recommendedName>
        <fullName evidence="11">Transcriptional repressor</fullName>
    </recommendedName>
</protein>
<dbReference type="EMBL" id="MEXB01000009">
    <property type="protein sequence ID" value="OGC88356.1"/>
    <property type="molecule type" value="Genomic_DNA"/>
</dbReference>
<keyword evidence="8" id="KW-0408">Iron</keyword>
<dbReference type="Gene3D" id="3.30.1490.190">
    <property type="match status" value="1"/>
</dbReference>
<sequence>MQQGFKEMLRKAGFRATPGKVALLELLQDEVKPLTVVEIQKKLRQKQDTVTLYRSLEALTEKNLLARSELGHGHAHYELSVGKKHHHHLVCTSCERVEDFSDPSLETALIKAAKNAKAFKSINSHSLELFGLCARCS</sequence>
<evidence type="ECO:0000256" key="5">
    <source>
        <dbReference type="ARBA" id="ARBA00023125"/>
    </source>
</evidence>